<feature type="region of interest" description="Disordered" evidence="1">
    <location>
        <begin position="1337"/>
        <end position="1435"/>
    </location>
</feature>
<feature type="compositionally biased region" description="Polar residues" evidence="1">
    <location>
        <begin position="906"/>
        <end position="919"/>
    </location>
</feature>
<evidence type="ECO:0000256" key="1">
    <source>
        <dbReference type="SAM" id="MobiDB-lite"/>
    </source>
</evidence>
<feature type="compositionally biased region" description="Acidic residues" evidence="1">
    <location>
        <begin position="1014"/>
        <end position="1027"/>
    </location>
</feature>
<feature type="region of interest" description="Disordered" evidence="1">
    <location>
        <begin position="383"/>
        <end position="403"/>
    </location>
</feature>
<gene>
    <name evidence="2" type="ORF">Cvel_19206</name>
</gene>
<feature type="compositionally biased region" description="Low complexity" evidence="1">
    <location>
        <begin position="1356"/>
        <end position="1366"/>
    </location>
</feature>
<feature type="compositionally biased region" description="Basic and acidic residues" evidence="1">
    <location>
        <begin position="528"/>
        <end position="549"/>
    </location>
</feature>
<feature type="compositionally biased region" description="Polar residues" evidence="1">
    <location>
        <begin position="1511"/>
        <end position="1527"/>
    </location>
</feature>
<name>A0A0G4FWY1_9ALVE</name>
<feature type="compositionally biased region" description="Basic and acidic residues" evidence="1">
    <location>
        <begin position="894"/>
        <end position="905"/>
    </location>
</feature>
<feature type="compositionally biased region" description="Pro residues" evidence="1">
    <location>
        <begin position="1279"/>
        <end position="1289"/>
    </location>
</feature>
<feature type="compositionally biased region" description="Polar residues" evidence="1">
    <location>
        <begin position="861"/>
        <end position="870"/>
    </location>
</feature>
<feature type="region of interest" description="Disordered" evidence="1">
    <location>
        <begin position="955"/>
        <end position="1068"/>
    </location>
</feature>
<evidence type="ECO:0000313" key="2">
    <source>
        <dbReference type="EMBL" id="CEM19847.1"/>
    </source>
</evidence>
<accession>A0A0G4FWY1</accession>
<organism evidence="2">
    <name type="scientific">Chromera velia CCMP2878</name>
    <dbReference type="NCBI Taxonomy" id="1169474"/>
    <lineage>
        <taxon>Eukaryota</taxon>
        <taxon>Sar</taxon>
        <taxon>Alveolata</taxon>
        <taxon>Colpodellida</taxon>
        <taxon>Chromeraceae</taxon>
        <taxon>Chromera</taxon>
    </lineage>
</organism>
<feature type="region of interest" description="Disordered" evidence="1">
    <location>
        <begin position="604"/>
        <end position="723"/>
    </location>
</feature>
<feature type="compositionally biased region" description="Basic and acidic residues" evidence="1">
    <location>
        <begin position="676"/>
        <end position="687"/>
    </location>
</feature>
<sequence>MESQNFHFSSHSAIVTSGSSSFSFLPLPPSSLSLLSAPPSPSLSPPSLAPPVDKATLTAGCDPAPLPALFLIPCCPSGGYSPHSHRSNKSVRSSMSDPPFDGSPSPSSLLSLSSSSSASVSALSSPSSSVSSSASWSQSSEPRGQPPGVGRRRLEDTYRSWVSFKRCLVCVPAPLQLLQRRRVENLEALIGMSDENPLGNTHHPFFSSAREEIGALRLKEVELLRMLNDERSKVRSDKFTPVFCEDKKKSFRTGSVPEKDCVGRIPSAEMQQRKPTNRKSRRQPKSFTAVEQHESESLRRDGKKGGGGEGFNVLNCQIATDLQISSSNRPAQMMPDEHRDMSFSSAASLLSGAIEGGRRGPGEENGVWVGSQKNTAEISNLLEATPSRNAATPSRPPPLEAYSFHPIDRLSSATNNRKPNHTAADLREELGRRARPLSAVRSRPSAASSVSSLSASRSRSLCRSRMSARRTSAENSHVRRMGICAAKRGSGYYDEEAISRTGTSEAGGDGSLVCRPTVEEILSNFDSQTEKQKEREREEQSREFTKKGEGTGNTTASFSSAVSKGLLASLAGFKRQISAATGAVISSPSAVSVSGCLGGSGGLWCPRRSAPVPRGQGRPSYSSGGKGEMDENVERKGKDVEAHHEILLDESDLGEKGGRGRGGLSSQGKQCNKQGNAKDEEGGRETFQDIACRSRKTKGHLGSNEREREKAYERRSVSPSRTVSQSVSLFHSTMEEPQPVLQCAVPVVQCGDACEIESFEGSEEETSKLSAHKLERGYIQLREEKPTREKESTDEKPKIKAQRSSEREGNERKESVSSCLERKQGCVERSGADLPLKQTTQPRKVLAGEPLIRIGDRQGLSRRSSLTFNGDSGDRLRWQTDLYQEDDERTLQGGEERAKEMRQEDLTSQNPTLSVSLSPLEQAGSWRGGGQGKLGGVEWTDGNGYCGCAFAVSWKPEGVGDSNAHPSDSLLPETKEAKNHKGEENGEGEDVFEEEEEEEEDEVEVPVSKKGTENEEGEEEEEEEEEREGIRMEPPDLRSPVPLPPSPPHSPLQSAGTLAADLSPHSMICDNPLDVLLPPASALMPNDLELSPKHFNPYQHQQQTDSNQVIDSDTGGELSHLSDQRSHSALVNQRVQSWTKEEHQEASKKLVLQSSLRVPRYDEAQSFSRASEIKSGVHGLISHPFQRDSDFQPGKGPSDTKGEIGMPISNRSIQRQPCAGKKNGKRNADNDFSGPPDFPQSPYRLSDTHKSVHFNSPLFNVPERQKREVLQVHGKASAPPAPFPSPTPSPAQVQQEAPAARPRHPPPSLSLSTSDETAALLSGASFMKSKSAFLQKEGDSNKLANPPPQATAVVHRFQYQQQQQQQREARPERERAEEGHFAALDKERATGKEDKPTIQVKHNLIDNSPLPLKKTPHGPRAANRILSSGKAEAADDALRLVDERLEEISRRFSSIQTTDSIEKAAFAQRGRLSQHQQRQQKSSQREKRRSPSRGGKATGVGPQGRMGQGHAVSSFQETQQAVTTQASEGVGLPEMSPEAPTVSFIEKRSENGNFNLNSFSVSHRIPRPGLHGTSSSPSLSSSMLISDLLRRC</sequence>
<reference evidence="2" key="1">
    <citation type="submission" date="2014-11" db="EMBL/GenBank/DDBJ databases">
        <authorList>
            <person name="Otto D Thomas"/>
            <person name="Naeem Raeece"/>
        </authorList>
    </citation>
    <scope>NUCLEOTIDE SEQUENCE</scope>
</reference>
<feature type="compositionally biased region" description="Polar residues" evidence="1">
    <location>
        <begin position="1098"/>
        <end position="1111"/>
    </location>
</feature>
<feature type="compositionally biased region" description="Low complexity" evidence="1">
    <location>
        <begin position="93"/>
        <end position="108"/>
    </location>
</feature>
<feature type="region of interest" description="Disordered" evidence="1">
    <location>
        <begin position="130"/>
        <end position="152"/>
    </location>
</feature>
<feature type="region of interest" description="Disordered" evidence="1">
    <location>
        <begin position="1182"/>
        <end position="1316"/>
    </location>
</feature>
<feature type="compositionally biased region" description="Low complexity" evidence="1">
    <location>
        <begin position="130"/>
        <end position="149"/>
    </location>
</feature>
<feature type="compositionally biased region" description="Basic and acidic residues" evidence="1">
    <location>
        <begin position="973"/>
        <end position="984"/>
    </location>
</feature>
<feature type="compositionally biased region" description="Low complexity" evidence="1">
    <location>
        <begin position="1468"/>
        <end position="1482"/>
    </location>
</feature>
<dbReference type="VEuPathDB" id="CryptoDB:Cvel_19206"/>
<feature type="compositionally biased region" description="Basic and acidic residues" evidence="1">
    <location>
        <begin position="772"/>
        <end position="826"/>
    </location>
</feature>
<feature type="compositionally biased region" description="Gly residues" evidence="1">
    <location>
        <begin position="1496"/>
        <end position="1507"/>
    </location>
</feature>
<feature type="region of interest" description="Disordered" evidence="1">
    <location>
        <begin position="83"/>
        <end position="108"/>
    </location>
</feature>
<feature type="compositionally biased region" description="Basic and acidic residues" evidence="1">
    <location>
        <begin position="703"/>
        <end position="716"/>
    </location>
</feature>
<feature type="region of interest" description="Disordered" evidence="1">
    <location>
        <begin position="1450"/>
        <end position="1539"/>
    </location>
</feature>
<feature type="region of interest" description="Disordered" evidence="1">
    <location>
        <begin position="523"/>
        <end position="557"/>
    </location>
</feature>
<feature type="compositionally biased region" description="Low complexity" evidence="1">
    <location>
        <begin position="436"/>
        <end position="459"/>
    </location>
</feature>
<feature type="region of interest" description="Disordered" evidence="1">
    <location>
        <begin position="1088"/>
        <end position="1149"/>
    </location>
</feature>
<feature type="compositionally biased region" description="Acidic residues" evidence="1">
    <location>
        <begin position="985"/>
        <end position="1004"/>
    </location>
</feature>
<protein>
    <submittedName>
        <fullName evidence="2">Uncharacterized protein</fullName>
    </submittedName>
</protein>
<proteinExistence type="predicted"/>
<feature type="compositionally biased region" description="Pro residues" evidence="1">
    <location>
        <begin position="1041"/>
        <end position="1050"/>
    </location>
</feature>
<feature type="compositionally biased region" description="Basic residues" evidence="1">
    <location>
        <begin position="275"/>
        <end position="284"/>
    </location>
</feature>
<feature type="region of interest" description="Disordered" evidence="1">
    <location>
        <begin position="253"/>
        <end position="309"/>
    </location>
</feature>
<feature type="region of interest" description="Disordered" evidence="1">
    <location>
        <begin position="435"/>
        <end position="474"/>
    </location>
</feature>
<dbReference type="EMBL" id="CDMZ01000705">
    <property type="protein sequence ID" value="CEM19847.1"/>
    <property type="molecule type" value="Genomic_DNA"/>
</dbReference>
<feature type="compositionally biased region" description="Basic and acidic residues" evidence="1">
    <location>
        <begin position="291"/>
        <end position="306"/>
    </location>
</feature>
<feature type="compositionally biased region" description="Basic and acidic residues" evidence="1">
    <location>
        <begin position="1139"/>
        <end position="1148"/>
    </location>
</feature>
<feature type="region of interest" description="Disordered" evidence="1">
    <location>
        <begin position="761"/>
        <end position="934"/>
    </location>
</feature>
<feature type="compositionally biased region" description="Polar residues" evidence="1">
    <location>
        <begin position="1127"/>
        <end position="1138"/>
    </location>
</feature>
<feature type="compositionally biased region" description="Basic and acidic residues" evidence="1">
    <location>
        <begin position="1367"/>
        <end position="1396"/>
    </location>
</feature>
<feature type="compositionally biased region" description="Basic and acidic residues" evidence="1">
    <location>
        <begin position="627"/>
        <end position="658"/>
    </location>
</feature>